<keyword evidence="1" id="KW-0472">Membrane</keyword>
<feature type="transmembrane region" description="Helical" evidence="1">
    <location>
        <begin position="67"/>
        <end position="93"/>
    </location>
</feature>
<keyword evidence="1" id="KW-0812">Transmembrane</keyword>
<reference evidence="2 3" key="1">
    <citation type="submission" date="2017-06" db="EMBL/GenBank/DDBJ databases">
        <authorList>
            <person name="Kim H.J."/>
            <person name="Triplett B.A."/>
        </authorList>
    </citation>
    <scope>NUCLEOTIDE SEQUENCE [LARGE SCALE GENOMIC DNA]</scope>
    <source>
        <strain evidence="2 3">SCA</strain>
    </source>
</reference>
<dbReference type="EMBL" id="FZOJ01000015">
    <property type="protein sequence ID" value="SNS64313.1"/>
    <property type="molecule type" value="Genomic_DNA"/>
</dbReference>
<name>A0A239G792_9FIRM</name>
<evidence type="ECO:0000256" key="1">
    <source>
        <dbReference type="SAM" id="Phobius"/>
    </source>
</evidence>
<organism evidence="2 3">
    <name type="scientific">Anaerovirgula multivorans</name>
    <dbReference type="NCBI Taxonomy" id="312168"/>
    <lineage>
        <taxon>Bacteria</taxon>
        <taxon>Bacillati</taxon>
        <taxon>Bacillota</taxon>
        <taxon>Clostridia</taxon>
        <taxon>Peptostreptococcales</taxon>
        <taxon>Natronincolaceae</taxon>
        <taxon>Anaerovirgula</taxon>
    </lineage>
</organism>
<dbReference type="Proteomes" id="UP000198304">
    <property type="component" value="Unassembled WGS sequence"/>
</dbReference>
<sequence>MFKVIKEFYKCNKRSKFRHFLLRISFAIFFVAVMGRVVEYIVNDIFLNTPTTRYLPLPEGYSNLLEYIFFSIGGIIVSISVILCLVLIELFLYKRNSNQSNF</sequence>
<evidence type="ECO:0000313" key="2">
    <source>
        <dbReference type="EMBL" id="SNS64313.1"/>
    </source>
</evidence>
<keyword evidence="1" id="KW-1133">Transmembrane helix</keyword>
<accession>A0A239G792</accession>
<dbReference type="AlphaFoldDB" id="A0A239G792"/>
<protein>
    <submittedName>
        <fullName evidence="2">Uncharacterized protein</fullName>
    </submittedName>
</protein>
<proteinExistence type="predicted"/>
<keyword evidence="3" id="KW-1185">Reference proteome</keyword>
<gene>
    <name evidence="2" type="ORF">SAMN05446037_101570</name>
</gene>
<feature type="transmembrane region" description="Helical" evidence="1">
    <location>
        <begin position="20"/>
        <end position="38"/>
    </location>
</feature>
<evidence type="ECO:0000313" key="3">
    <source>
        <dbReference type="Proteomes" id="UP000198304"/>
    </source>
</evidence>